<organism evidence="6 7">
    <name type="scientific">SAR86 cluster bacterium</name>
    <dbReference type="NCBI Taxonomy" id="2030880"/>
    <lineage>
        <taxon>Bacteria</taxon>
        <taxon>Pseudomonadati</taxon>
        <taxon>Pseudomonadota</taxon>
        <taxon>Gammaproteobacteria</taxon>
        <taxon>SAR86 cluster</taxon>
    </lineage>
</organism>
<evidence type="ECO:0000256" key="3">
    <source>
        <dbReference type="ARBA" id="ARBA00023136"/>
    </source>
</evidence>
<feature type="transmembrane region" description="Helical" evidence="4">
    <location>
        <begin position="150"/>
        <end position="174"/>
    </location>
</feature>
<evidence type="ECO:0000313" key="6">
    <source>
        <dbReference type="EMBL" id="NQV65972.1"/>
    </source>
</evidence>
<keyword evidence="3 4" id="KW-0472">Membrane</keyword>
<dbReference type="InterPro" id="IPR036259">
    <property type="entry name" value="MFS_trans_sf"/>
</dbReference>
<evidence type="ECO:0000256" key="2">
    <source>
        <dbReference type="ARBA" id="ARBA00022989"/>
    </source>
</evidence>
<feature type="transmembrane region" description="Helical" evidence="4">
    <location>
        <begin position="220"/>
        <end position="237"/>
    </location>
</feature>
<gene>
    <name evidence="6" type="ORF">HQ497_11475</name>
</gene>
<evidence type="ECO:0000256" key="4">
    <source>
        <dbReference type="SAM" id="Phobius"/>
    </source>
</evidence>
<feature type="domain" description="Major facilitator superfamily (MFS) profile" evidence="5">
    <location>
        <begin position="13"/>
        <end position="399"/>
    </location>
</feature>
<dbReference type="PANTHER" id="PTHR23546:SF1">
    <property type="entry name" value="MEMBRANE PROTEIN"/>
    <property type="match status" value="1"/>
</dbReference>
<feature type="transmembrane region" description="Helical" evidence="4">
    <location>
        <begin position="313"/>
        <end position="339"/>
    </location>
</feature>
<keyword evidence="1 4" id="KW-0812">Transmembrane</keyword>
<dbReference type="SUPFAM" id="SSF103473">
    <property type="entry name" value="MFS general substrate transporter"/>
    <property type="match status" value="1"/>
</dbReference>
<evidence type="ECO:0000259" key="5">
    <source>
        <dbReference type="PROSITE" id="PS50850"/>
    </source>
</evidence>
<dbReference type="PROSITE" id="PS50850">
    <property type="entry name" value="MFS"/>
    <property type="match status" value="1"/>
</dbReference>
<evidence type="ECO:0000313" key="7">
    <source>
        <dbReference type="Proteomes" id="UP000754644"/>
    </source>
</evidence>
<feature type="transmembrane region" description="Helical" evidence="4">
    <location>
        <begin position="79"/>
        <end position="98"/>
    </location>
</feature>
<feature type="transmembrane region" description="Helical" evidence="4">
    <location>
        <begin position="180"/>
        <end position="199"/>
    </location>
</feature>
<feature type="transmembrane region" description="Helical" evidence="4">
    <location>
        <begin position="257"/>
        <end position="277"/>
    </location>
</feature>
<feature type="transmembrane region" description="Helical" evidence="4">
    <location>
        <begin position="376"/>
        <end position="394"/>
    </location>
</feature>
<dbReference type="Gene3D" id="1.20.1250.20">
    <property type="entry name" value="MFS general substrate transporter like domains"/>
    <property type="match status" value="1"/>
</dbReference>
<dbReference type="Proteomes" id="UP000754644">
    <property type="component" value="Unassembled WGS sequence"/>
</dbReference>
<feature type="transmembrane region" description="Helical" evidence="4">
    <location>
        <begin position="110"/>
        <end position="138"/>
    </location>
</feature>
<feature type="transmembrane region" description="Helical" evidence="4">
    <location>
        <begin position="289"/>
        <end position="307"/>
    </location>
</feature>
<feature type="transmembrane region" description="Helical" evidence="4">
    <location>
        <begin position="346"/>
        <end position="370"/>
    </location>
</feature>
<dbReference type="InterPro" id="IPR011701">
    <property type="entry name" value="MFS"/>
</dbReference>
<comment type="caution">
    <text evidence="6">The sequence shown here is derived from an EMBL/GenBank/DDBJ whole genome shotgun (WGS) entry which is preliminary data.</text>
</comment>
<evidence type="ECO:0000256" key="1">
    <source>
        <dbReference type="ARBA" id="ARBA00022692"/>
    </source>
</evidence>
<sequence length="399" mass="42332">MPTQTPGFPLVFAKRILLFSLVAVGMGQTVLFAILAPLGREIGLSVIQIGAIISASSVTVFLCMPIWGRASDRWGRKRIILVGLFGYSLGTVVFAAVFKSAMIGLFPPMMAFIALVVSRMAHASVMSATMPAASAYMADITDIATRTKGMGAVGAANNLGAILGPALGGGLAIFSLLTPLWFSAAITLVTAVIVLVYLPDVPRQVFTRKPVKMKRTDPRIMPFMIVGVLMFMGFAIVQQTMAFRFQDVLSLTAVQTARTFGLGMMLSAAASLFSQAILVQRLDIRPFNLLRIAMPLLILAFSIMALAESRTLLLGAMTLLGLGMGLAGPGFMAGASLAVGAEEQGAVAGVAGSCGPLGFTIGPILGTVLYSIQPEYPYIFTLLVYLPLLVFVMWHKDKI</sequence>
<dbReference type="GO" id="GO:0022857">
    <property type="term" value="F:transmembrane transporter activity"/>
    <property type="evidence" value="ECO:0007669"/>
    <property type="project" value="InterPro"/>
</dbReference>
<keyword evidence="2 4" id="KW-1133">Transmembrane helix</keyword>
<dbReference type="Pfam" id="PF07690">
    <property type="entry name" value="MFS_1"/>
    <property type="match status" value="1"/>
</dbReference>
<name>A0A973A9Z0_9GAMM</name>
<dbReference type="EMBL" id="JABMOJ010000434">
    <property type="protein sequence ID" value="NQV65972.1"/>
    <property type="molecule type" value="Genomic_DNA"/>
</dbReference>
<proteinExistence type="predicted"/>
<feature type="transmembrane region" description="Helical" evidence="4">
    <location>
        <begin position="42"/>
        <end position="67"/>
    </location>
</feature>
<protein>
    <submittedName>
        <fullName evidence="6">MFS transporter</fullName>
    </submittedName>
</protein>
<dbReference type="AlphaFoldDB" id="A0A973A9Z0"/>
<dbReference type="PANTHER" id="PTHR23546">
    <property type="entry name" value="TRANSPORT PROTEIN"/>
    <property type="match status" value="1"/>
</dbReference>
<accession>A0A973A9Z0</accession>
<dbReference type="InterPro" id="IPR020846">
    <property type="entry name" value="MFS_dom"/>
</dbReference>
<feature type="transmembrane region" description="Helical" evidence="4">
    <location>
        <begin position="16"/>
        <end position="36"/>
    </location>
</feature>
<reference evidence="6" key="1">
    <citation type="submission" date="2020-05" db="EMBL/GenBank/DDBJ databases">
        <title>Sulfur intermediates as new biogeochemical hubs in an aquatic model microbial ecosystem.</title>
        <authorList>
            <person name="Vigneron A."/>
        </authorList>
    </citation>
    <scope>NUCLEOTIDE SEQUENCE</scope>
    <source>
        <strain evidence="6">Bin.250</strain>
    </source>
</reference>